<comment type="caution">
    <text evidence="1">The sequence shown here is derived from an EMBL/GenBank/DDBJ whole genome shotgun (WGS) entry which is preliminary data.</text>
</comment>
<name>A0A9C7G7X7_9BACI</name>
<proteinExistence type="predicted"/>
<gene>
    <name evidence="1" type="ORF">NEOCIP111885_01286</name>
</gene>
<dbReference type="AlphaFoldDB" id="A0A9C7G7X7"/>
<dbReference type="EMBL" id="CAKJTG010000006">
    <property type="protein sequence ID" value="CAG9607594.1"/>
    <property type="molecule type" value="Genomic_DNA"/>
</dbReference>
<organism evidence="1 2">
    <name type="scientific">Pseudoneobacillus rhizosphaerae</name>
    <dbReference type="NCBI Taxonomy" id="2880968"/>
    <lineage>
        <taxon>Bacteria</taxon>
        <taxon>Bacillati</taxon>
        <taxon>Bacillota</taxon>
        <taxon>Bacilli</taxon>
        <taxon>Bacillales</taxon>
        <taxon>Bacillaceae</taxon>
        <taxon>Pseudoneobacillus</taxon>
    </lineage>
</organism>
<sequence length="96" mass="11285">MLLLLLTRSYNFLNLFLVFEDGILSGNRFITWRRIKSFHFVPIDVNHKYYGYEKEVNSGYELIIKGTLKSVSVIITSDEMRDKLSMLLNEHLIKKG</sequence>
<protein>
    <submittedName>
        <fullName evidence="1">Uncharacterized protein</fullName>
    </submittedName>
</protein>
<reference evidence="1" key="1">
    <citation type="submission" date="2021-10" db="EMBL/GenBank/DDBJ databases">
        <authorList>
            <person name="Criscuolo A."/>
        </authorList>
    </citation>
    <scope>NUCLEOTIDE SEQUENCE</scope>
    <source>
        <strain evidence="1">CIP111885</strain>
    </source>
</reference>
<accession>A0A9C7G7X7</accession>
<evidence type="ECO:0000313" key="2">
    <source>
        <dbReference type="Proteomes" id="UP000789845"/>
    </source>
</evidence>
<evidence type="ECO:0000313" key="1">
    <source>
        <dbReference type="EMBL" id="CAG9607594.1"/>
    </source>
</evidence>
<dbReference type="Proteomes" id="UP000789845">
    <property type="component" value="Unassembled WGS sequence"/>
</dbReference>
<keyword evidence="2" id="KW-1185">Reference proteome</keyword>